<dbReference type="EMBL" id="VLTN01000065">
    <property type="protein sequence ID" value="KAA0147528.1"/>
    <property type="molecule type" value="Genomic_DNA"/>
</dbReference>
<feature type="compositionally biased region" description="Basic and acidic residues" evidence="1">
    <location>
        <begin position="92"/>
        <end position="101"/>
    </location>
</feature>
<sequence length="107" mass="10826">MGSPDCGSVAASESSDGAMGLGAPFDSRFGVAAAEGHDAPDSCDSRAHCPDSADGRSGIPASLVTAADGQVYIVPGSGRGPRMYSVFVDPPSSDRDRERARRALASP</sequence>
<feature type="region of interest" description="Disordered" evidence="1">
    <location>
        <begin position="1"/>
        <end position="22"/>
    </location>
</feature>
<keyword evidence="3" id="KW-1185">Reference proteome</keyword>
<feature type="region of interest" description="Disordered" evidence="1">
    <location>
        <begin position="79"/>
        <end position="107"/>
    </location>
</feature>
<reference evidence="2 3" key="1">
    <citation type="submission" date="2019-07" db="EMBL/GenBank/DDBJ databases">
        <title>Genomes of Cafeteria roenbergensis.</title>
        <authorList>
            <person name="Fischer M.G."/>
            <person name="Hackl T."/>
            <person name="Roman M."/>
        </authorList>
    </citation>
    <scope>NUCLEOTIDE SEQUENCE [LARGE SCALE GENOMIC DNA]</scope>
    <source>
        <strain evidence="2 3">BVI</strain>
    </source>
</reference>
<evidence type="ECO:0000313" key="2">
    <source>
        <dbReference type="EMBL" id="KAA0147528.1"/>
    </source>
</evidence>
<dbReference type="Proteomes" id="UP000323011">
    <property type="component" value="Unassembled WGS sequence"/>
</dbReference>
<name>A0A5A8C3N1_CAFRO</name>
<protein>
    <submittedName>
        <fullName evidence="2">Uncharacterized protein</fullName>
    </submittedName>
</protein>
<evidence type="ECO:0000256" key="1">
    <source>
        <dbReference type="SAM" id="MobiDB-lite"/>
    </source>
</evidence>
<feature type="compositionally biased region" description="Basic and acidic residues" evidence="1">
    <location>
        <begin position="35"/>
        <end position="54"/>
    </location>
</feature>
<proteinExistence type="predicted"/>
<dbReference type="AlphaFoldDB" id="A0A5A8C3N1"/>
<feature type="region of interest" description="Disordered" evidence="1">
    <location>
        <begin position="35"/>
        <end position="60"/>
    </location>
</feature>
<gene>
    <name evidence="2" type="ORF">FNF29_07273</name>
</gene>
<accession>A0A5A8C3N1</accession>
<comment type="caution">
    <text evidence="2">The sequence shown here is derived from an EMBL/GenBank/DDBJ whole genome shotgun (WGS) entry which is preliminary data.</text>
</comment>
<organism evidence="2 3">
    <name type="scientific">Cafeteria roenbergensis</name>
    <name type="common">Marine flagellate</name>
    <dbReference type="NCBI Taxonomy" id="33653"/>
    <lineage>
        <taxon>Eukaryota</taxon>
        <taxon>Sar</taxon>
        <taxon>Stramenopiles</taxon>
        <taxon>Bigyra</taxon>
        <taxon>Opalozoa</taxon>
        <taxon>Bicosoecida</taxon>
        <taxon>Cafeteriaceae</taxon>
        <taxon>Cafeteria</taxon>
    </lineage>
</organism>
<evidence type="ECO:0000313" key="3">
    <source>
        <dbReference type="Proteomes" id="UP000323011"/>
    </source>
</evidence>